<protein>
    <submittedName>
        <fullName evidence="1">Uncharacterized protein</fullName>
    </submittedName>
</protein>
<proteinExistence type="predicted"/>
<dbReference type="AlphaFoldDB" id="A0AAX4IVR8"/>
<reference evidence="2" key="1">
    <citation type="journal article" date="2023" name="bioRxiv">
        <title>Complete genome of the Medicago anthracnose fungus, Colletotrichum destructivum, reveals a mini-chromosome-like region within a core chromosome.</title>
        <authorList>
            <person name="Lapalu N."/>
            <person name="Simon A."/>
            <person name="Lu A."/>
            <person name="Plaumann P.-L."/>
            <person name="Amselem J."/>
            <person name="Pigne S."/>
            <person name="Auger A."/>
            <person name="Koch C."/>
            <person name="Dallery J.-F."/>
            <person name="O'Connell R.J."/>
        </authorList>
    </citation>
    <scope>NUCLEOTIDE SEQUENCE [LARGE SCALE GENOMIC DNA]</scope>
    <source>
        <strain evidence="2">CBS 520.97</strain>
    </source>
</reference>
<name>A0AAX4IVR8_9PEZI</name>
<keyword evidence="2" id="KW-1185">Reference proteome</keyword>
<accession>A0AAX4IVR8</accession>
<organism evidence="1 2">
    <name type="scientific">Colletotrichum destructivum</name>
    <dbReference type="NCBI Taxonomy" id="34406"/>
    <lineage>
        <taxon>Eukaryota</taxon>
        <taxon>Fungi</taxon>
        <taxon>Dikarya</taxon>
        <taxon>Ascomycota</taxon>
        <taxon>Pezizomycotina</taxon>
        <taxon>Sordariomycetes</taxon>
        <taxon>Hypocreomycetidae</taxon>
        <taxon>Glomerellales</taxon>
        <taxon>Glomerellaceae</taxon>
        <taxon>Colletotrichum</taxon>
        <taxon>Colletotrichum destructivum species complex</taxon>
    </lineage>
</organism>
<dbReference type="GeneID" id="87948717"/>
<evidence type="ECO:0000313" key="1">
    <source>
        <dbReference type="EMBL" id="WQF87203.1"/>
    </source>
</evidence>
<evidence type="ECO:0000313" key="2">
    <source>
        <dbReference type="Proteomes" id="UP001322277"/>
    </source>
</evidence>
<dbReference type="RefSeq" id="XP_062784424.1">
    <property type="nucleotide sequence ID" value="XM_062928373.1"/>
</dbReference>
<dbReference type="Proteomes" id="UP001322277">
    <property type="component" value="Chromosome 8"/>
</dbReference>
<gene>
    <name evidence="1" type="ORF">CDEST_12217</name>
</gene>
<dbReference type="EMBL" id="CP137312">
    <property type="protein sequence ID" value="WQF87203.1"/>
    <property type="molecule type" value="Genomic_DNA"/>
</dbReference>
<dbReference type="KEGG" id="cdet:87948717"/>
<sequence>MASSATGDFKKDRLGSAFQSVPLSLHLLLVLSCRPELTPRTLSPQRSEKAQFAAPRSVCPRSLSVRVCQCHAIQLGPSAVSLLVCAPPAT</sequence>